<dbReference type="EnsemblMetazoa" id="ISCW021103-RA">
    <property type="protein sequence ID" value="ISCW021103-PA"/>
    <property type="gene ID" value="ISCW021103"/>
</dbReference>
<name>B7Q3X3_IXOSC</name>
<reference evidence="4" key="2">
    <citation type="submission" date="2020-05" db="UniProtKB">
        <authorList>
            <consortium name="EnsemblMetazoa"/>
        </authorList>
    </citation>
    <scope>IDENTIFICATION</scope>
    <source>
        <strain evidence="4">wikel</strain>
    </source>
</reference>
<evidence type="ECO:0000259" key="2">
    <source>
        <dbReference type="Pfam" id="PF16470"/>
    </source>
</evidence>
<dbReference type="AlphaFoldDB" id="B7Q3X3"/>
<dbReference type="VEuPathDB" id="VectorBase:ISCW021103"/>
<evidence type="ECO:0000313" key="3">
    <source>
        <dbReference type="EMBL" id="EEC13545.1"/>
    </source>
</evidence>
<dbReference type="Gene3D" id="3.30.70.850">
    <property type="entry name" value="Peptidase S8, pro-domain"/>
    <property type="match status" value="1"/>
</dbReference>
<protein>
    <recommendedName>
        <fullName evidence="2">Peptidase S8 pro-domain domain-containing protein</fullName>
    </recommendedName>
</protein>
<dbReference type="InterPro" id="IPR032815">
    <property type="entry name" value="S8_pro-domain"/>
</dbReference>
<dbReference type="VEuPathDB" id="VectorBase:ISCI021103"/>
<dbReference type="HOGENOM" id="CLU_2833990_0_0_1"/>
<dbReference type="SUPFAM" id="SSF54897">
    <property type="entry name" value="Protease propeptides/inhibitors"/>
    <property type="match status" value="1"/>
</dbReference>
<dbReference type="InterPro" id="IPR038466">
    <property type="entry name" value="S8_pro-domain_sf"/>
</dbReference>
<gene>
    <name evidence="3" type="ORF">IscW_ISCW021103</name>
</gene>
<proteinExistence type="predicted"/>
<accession>B7Q3X3</accession>
<keyword evidence="1" id="KW-0732">Signal</keyword>
<dbReference type="PaxDb" id="6945-B7Q3X3"/>
<evidence type="ECO:0000256" key="1">
    <source>
        <dbReference type="SAM" id="SignalP"/>
    </source>
</evidence>
<feature type="chain" id="PRO_5014568226" description="Peptidase S8 pro-domain domain-containing protein" evidence="1">
    <location>
        <begin position="30"/>
        <end position="66"/>
    </location>
</feature>
<sequence length="66" mass="6947">MSRILITSSSPLSLLLGSFVFVVVAGSSSEPIYTDQFVVNVDGGPDVARDLASKHGFQYLGQDASV</sequence>
<dbReference type="EMBL" id="DS852491">
    <property type="protein sequence ID" value="EEC13545.1"/>
    <property type="molecule type" value="Genomic_DNA"/>
</dbReference>
<reference evidence="3 5" key="1">
    <citation type="submission" date="2008-03" db="EMBL/GenBank/DDBJ databases">
        <title>Annotation of Ixodes scapularis.</title>
        <authorList>
            <consortium name="Ixodes scapularis Genome Project Consortium"/>
            <person name="Caler E."/>
            <person name="Hannick L.I."/>
            <person name="Bidwell S."/>
            <person name="Joardar V."/>
            <person name="Thiagarajan M."/>
            <person name="Amedeo P."/>
            <person name="Galinsky K.J."/>
            <person name="Schobel S."/>
            <person name="Inman J."/>
            <person name="Hostetler J."/>
            <person name="Miller J."/>
            <person name="Hammond M."/>
            <person name="Megy K."/>
            <person name="Lawson D."/>
            <person name="Kodira C."/>
            <person name="Sutton G."/>
            <person name="Meyer J."/>
            <person name="Hill C.A."/>
            <person name="Birren B."/>
            <person name="Nene V."/>
            <person name="Collins F."/>
            <person name="Alarcon-Chaidez F."/>
            <person name="Wikel S."/>
            <person name="Strausberg R."/>
        </authorList>
    </citation>
    <scope>NUCLEOTIDE SEQUENCE [LARGE SCALE GENOMIC DNA]</scope>
    <source>
        <strain evidence="5">Wikel</strain>
        <strain evidence="3">Wikel colony</strain>
    </source>
</reference>
<dbReference type="Pfam" id="PF16470">
    <property type="entry name" value="S8_pro-domain"/>
    <property type="match status" value="1"/>
</dbReference>
<feature type="signal peptide" evidence="1">
    <location>
        <begin position="1"/>
        <end position="29"/>
    </location>
</feature>
<keyword evidence="5" id="KW-1185">Reference proteome</keyword>
<dbReference type="EMBL" id="ABJB010794861">
    <property type="status" value="NOT_ANNOTATED_CDS"/>
    <property type="molecule type" value="Genomic_DNA"/>
</dbReference>
<dbReference type="InParanoid" id="B7Q3X3"/>
<evidence type="ECO:0000313" key="5">
    <source>
        <dbReference type="Proteomes" id="UP000001555"/>
    </source>
</evidence>
<organism>
    <name type="scientific">Ixodes scapularis</name>
    <name type="common">Black-legged tick</name>
    <name type="synonym">Deer tick</name>
    <dbReference type="NCBI Taxonomy" id="6945"/>
    <lineage>
        <taxon>Eukaryota</taxon>
        <taxon>Metazoa</taxon>
        <taxon>Ecdysozoa</taxon>
        <taxon>Arthropoda</taxon>
        <taxon>Chelicerata</taxon>
        <taxon>Arachnida</taxon>
        <taxon>Acari</taxon>
        <taxon>Parasitiformes</taxon>
        <taxon>Ixodida</taxon>
        <taxon>Ixodoidea</taxon>
        <taxon>Ixodidae</taxon>
        <taxon>Ixodinae</taxon>
        <taxon>Ixodes</taxon>
    </lineage>
</organism>
<feature type="domain" description="Peptidase S8 pro-domain" evidence="2">
    <location>
        <begin position="36"/>
        <end position="62"/>
    </location>
</feature>
<evidence type="ECO:0000313" key="4">
    <source>
        <dbReference type="EnsemblMetazoa" id="ISCW021103-PA"/>
    </source>
</evidence>
<dbReference type="Proteomes" id="UP000001555">
    <property type="component" value="Unassembled WGS sequence"/>
</dbReference>